<dbReference type="InterPro" id="IPR016009">
    <property type="entry name" value="tRNA_MeTrfase_TRMD/TRM10"/>
</dbReference>
<evidence type="ECO:0000256" key="6">
    <source>
        <dbReference type="ARBA" id="ARBA00014679"/>
    </source>
</evidence>
<dbReference type="GO" id="GO:0002939">
    <property type="term" value="P:tRNA N1-guanine methylation"/>
    <property type="evidence" value="ECO:0007669"/>
    <property type="project" value="TreeGrafter"/>
</dbReference>
<keyword evidence="9 15" id="KW-0808">Transferase</keyword>
<dbReference type="PANTHER" id="PTHR46417:SF1">
    <property type="entry name" value="TRNA (GUANINE-N(1)-)-METHYLTRANSFERASE"/>
    <property type="match status" value="1"/>
</dbReference>
<keyword evidence="7 15" id="KW-0963">Cytoplasm</keyword>
<evidence type="ECO:0000256" key="17">
    <source>
        <dbReference type="RuleBase" id="RU003464"/>
    </source>
</evidence>
<evidence type="ECO:0000256" key="12">
    <source>
        <dbReference type="ARBA" id="ARBA00029736"/>
    </source>
</evidence>
<dbReference type="Pfam" id="PF01746">
    <property type="entry name" value="tRNA_m1G_MT"/>
    <property type="match status" value="1"/>
</dbReference>
<evidence type="ECO:0000256" key="5">
    <source>
        <dbReference type="ARBA" id="ARBA00012807"/>
    </source>
</evidence>
<dbReference type="InterPro" id="IPR023148">
    <property type="entry name" value="tRNA_m1G_MeTrfase_C_sf"/>
</dbReference>
<evidence type="ECO:0000259" key="18">
    <source>
        <dbReference type="Pfam" id="PF01746"/>
    </source>
</evidence>
<evidence type="ECO:0000256" key="3">
    <source>
        <dbReference type="ARBA" id="ARBA00007630"/>
    </source>
</evidence>
<keyword evidence="10 15" id="KW-0949">S-adenosyl-L-methionine</keyword>
<keyword evidence="8 15" id="KW-0489">Methyltransferase</keyword>
<accession>A0A1G1WWN9</accession>
<reference evidence="19 20" key="1">
    <citation type="journal article" date="2016" name="Nat. Commun.">
        <title>Thousands of microbial genomes shed light on interconnected biogeochemical processes in an aquifer system.</title>
        <authorList>
            <person name="Anantharaman K."/>
            <person name="Brown C.T."/>
            <person name="Hug L.A."/>
            <person name="Sharon I."/>
            <person name="Castelle C.J."/>
            <person name="Probst A.J."/>
            <person name="Thomas B.C."/>
            <person name="Singh A."/>
            <person name="Wilkins M.J."/>
            <person name="Karaoz U."/>
            <person name="Brodie E.L."/>
            <person name="Williams K.H."/>
            <person name="Hubbard S.S."/>
            <person name="Banfield J.F."/>
        </authorList>
    </citation>
    <scope>NUCLEOTIDE SEQUENCE [LARGE SCALE GENOMIC DNA]</scope>
</reference>
<feature type="binding site" evidence="15 16">
    <location>
        <position position="121"/>
    </location>
    <ligand>
        <name>S-adenosyl-L-methionine</name>
        <dbReference type="ChEBI" id="CHEBI:59789"/>
    </ligand>
</feature>
<proteinExistence type="inferred from homology"/>
<evidence type="ECO:0000256" key="4">
    <source>
        <dbReference type="ARBA" id="ARBA00011738"/>
    </source>
</evidence>
<comment type="similarity">
    <text evidence="3 15 17">Belongs to the RNA methyltransferase TrmD family.</text>
</comment>
<dbReference type="Gene3D" id="3.40.1280.10">
    <property type="match status" value="1"/>
</dbReference>
<evidence type="ECO:0000256" key="10">
    <source>
        <dbReference type="ARBA" id="ARBA00022691"/>
    </source>
</evidence>
<dbReference type="EC" id="2.1.1.228" evidence="5 15"/>
<sequence length="241" mass="27055">MAKIYFNIITLFPQFFASPLQTSLLAKSQEKDIVEINLHDLRDFGIGKHKQVDDKPFGGGPGMVLRVDVLKKSLDTVKGSTLAIKGREKPHVILLDPSGDKFNQDKAIKLSKVKQIILICGHYEGVDERFKQYVDEEISIGDYILNGGEVASLVMIESVSRLIPGFLGKAASAENESFVQSVQKGKKVRLLDYPSYTRPETYEGEKVPKILLSGNHREIDQWRESKAIEKTKKVRPDLINT</sequence>
<comment type="subcellular location">
    <subcellularLocation>
        <location evidence="2 15 17">Cytoplasm</location>
    </subcellularLocation>
</comment>
<dbReference type="PANTHER" id="PTHR46417">
    <property type="entry name" value="TRNA (GUANINE-N(1)-)-METHYLTRANSFERASE"/>
    <property type="match status" value="1"/>
</dbReference>
<protein>
    <recommendedName>
        <fullName evidence="6 15">tRNA (guanine-N(1)-)-methyltransferase</fullName>
        <ecNumber evidence="5 15">2.1.1.228</ecNumber>
    </recommendedName>
    <alternativeName>
        <fullName evidence="12 15">M1G-methyltransferase</fullName>
    </alternativeName>
    <alternativeName>
        <fullName evidence="13 15">tRNA [GM37] methyltransferase</fullName>
    </alternativeName>
</protein>
<dbReference type="NCBIfam" id="TIGR00088">
    <property type="entry name" value="trmD"/>
    <property type="match status" value="1"/>
</dbReference>
<evidence type="ECO:0000313" key="20">
    <source>
        <dbReference type="Proteomes" id="UP000179279"/>
    </source>
</evidence>
<dbReference type="NCBIfam" id="NF000648">
    <property type="entry name" value="PRK00026.1"/>
    <property type="match status" value="1"/>
</dbReference>
<evidence type="ECO:0000313" key="19">
    <source>
        <dbReference type="EMBL" id="OGY31577.1"/>
    </source>
</evidence>
<evidence type="ECO:0000256" key="16">
    <source>
        <dbReference type="PIRSR" id="PIRSR000386-1"/>
    </source>
</evidence>
<dbReference type="GO" id="GO:0052906">
    <property type="term" value="F:tRNA (guanine(37)-N1)-methyltransferase activity"/>
    <property type="evidence" value="ECO:0007669"/>
    <property type="project" value="UniProtKB-UniRule"/>
</dbReference>
<dbReference type="PIRSF" id="PIRSF000386">
    <property type="entry name" value="tRNA_mtase"/>
    <property type="match status" value="1"/>
</dbReference>
<dbReference type="FunFam" id="3.40.1280.10:FF:000001">
    <property type="entry name" value="tRNA (guanine-N(1)-)-methyltransferase"/>
    <property type="match status" value="1"/>
</dbReference>
<feature type="domain" description="tRNA methyltransferase TRMD/TRM10-type" evidence="18">
    <location>
        <begin position="6"/>
        <end position="240"/>
    </location>
</feature>
<dbReference type="InterPro" id="IPR029026">
    <property type="entry name" value="tRNA_m1G_MTases_N"/>
</dbReference>
<organism evidence="19 20">
    <name type="scientific">Candidatus Woykebacteria bacterium RIFCSPLOWO2_01_FULL_41_12</name>
    <dbReference type="NCBI Taxonomy" id="1802604"/>
    <lineage>
        <taxon>Bacteria</taxon>
        <taxon>Candidatus Woykeibacteriota</taxon>
    </lineage>
</organism>
<comment type="function">
    <text evidence="1 15 17">Specifically methylates guanosine-37 in various tRNAs.</text>
</comment>
<dbReference type="GO" id="GO:0005829">
    <property type="term" value="C:cytosol"/>
    <property type="evidence" value="ECO:0007669"/>
    <property type="project" value="TreeGrafter"/>
</dbReference>
<comment type="subunit">
    <text evidence="4 15 17">Homodimer.</text>
</comment>
<feature type="binding site" evidence="15 16">
    <location>
        <begin position="140"/>
        <end position="145"/>
    </location>
    <ligand>
        <name>S-adenosyl-L-methionine</name>
        <dbReference type="ChEBI" id="CHEBI:59789"/>
    </ligand>
</feature>
<name>A0A1G1WWN9_9BACT</name>
<evidence type="ECO:0000256" key="14">
    <source>
        <dbReference type="ARBA" id="ARBA00047783"/>
    </source>
</evidence>
<evidence type="ECO:0000256" key="7">
    <source>
        <dbReference type="ARBA" id="ARBA00022490"/>
    </source>
</evidence>
<dbReference type="InterPro" id="IPR029028">
    <property type="entry name" value="Alpha/beta_knot_MTases"/>
</dbReference>
<comment type="catalytic activity">
    <reaction evidence="14 15 17">
        <text>guanosine(37) in tRNA + S-adenosyl-L-methionine = N(1)-methylguanosine(37) in tRNA + S-adenosyl-L-homocysteine + H(+)</text>
        <dbReference type="Rhea" id="RHEA:36899"/>
        <dbReference type="Rhea" id="RHEA-COMP:10145"/>
        <dbReference type="Rhea" id="RHEA-COMP:10147"/>
        <dbReference type="ChEBI" id="CHEBI:15378"/>
        <dbReference type="ChEBI" id="CHEBI:57856"/>
        <dbReference type="ChEBI" id="CHEBI:59789"/>
        <dbReference type="ChEBI" id="CHEBI:73542"/>
        <dbReference type="ChEBI" id="CHEBI:74269"/>
        <dbReference type="EC" id="2.1.1.228"/>
    </reaction>
</comment>
<dbReference type="HAMAP" id="MF_00605">
    <property type="entry name" value="TrmD"/>
    <property type="match status" value="1"/>
</dbReference>
<dbReference type="EMBL" id="MHDA01000030">
    <property type="protein sequence ID" value="OGY31577.1"/>
    <property type="molecule type" value="Genomic_DNA"/>
</dbReference>
<evidence type="ECO:0000256" key="1">
    <source>
        <dbReference type="ARBA" id="ARBA00002634"/>
    </source>
</evidence>
<evidence type="ECO:0000256" key="11">
    <source>
        <dbReference type="ARBA" id="ARBA00022694"/>
    </source>
</evidence>
<keyword evidence="11 15" id="KW-0819">tRNA processing</keyword>
<evidence type="ECO:0000256" key="2">
    <source>
        <dbReference type="ARBA" id="ARBA00004496"/>
    </source>
</evidence>
<dbReference type="InterPro" id="IPR002649">
    <property type="entry name" value="tRNA_m1G_MeTrfase_TrmD"/>
</dbReference>
<dbReference type="AlphaFoldDB" id="A0A1G1WWN9"/>
<dbReference type="SUPFAM" id="SSF75217">
    <property type="entry name" value="alpha/beta knot"/>
    <property type="match status" value="1"/>
</dbReference>
<evidence type="ECO:0000256" key="9">
    <source>
        <dbReference type="ARBA" id="ARBA00022679"/>
    </source>
</evidence>
<comment type="caution">
    <text evidence="19">The sequence shown here is derived from an EMBL/GenBank/DDBJ whole genome shotgun (WGS) entry which is preliminary data.</text>
</comment>
<dbReference type="Gene3D" id="1.10.1270.20">
    <property type="entry name" value="tRNA(m1g37)methyltransferase, domain 2"/>
    <property type="match status" value="1"/>
</dbReference>
<dbReference type="Proteomes" id="UP000179279">
    <property type="component" value="Unassembled WGS sequence"/>
</dbReference>
<evidence type="ECO:0000256" key="13">
    <source>
        <dbReference type="ARBA" id="ARBA00033392"/>
    </source>
</evidence>
<gene>
    <name evidence="15" type="primary">trmD</name>
    <name evidence="19" type="ORF">A3A57_01740</name>
</gene>
<evidence type="ECO:0000256" key="8">
    <source>
        <dbReference type="ARBA" id="ARBA00022603"/>
    </source>
</evidence>
<evidence type="ECO:0000256" key="15">
    <source>
        <dbReference type="HAMAP-Rule" id="MF_00605"/>
    </source>
</evidence>
<dbReference type="CDD" id="cd18080">
    <property type="entry name" value="TrmD-like"/>
    <property type="match status" value="1"/>
</dbReference>